<evidence type="ECO:0000313" key="3">
    <source>
        <dbReference type="EMBL" id="VZO38597.1"/>
    </source>
</evidence>
<dbReference type="PANTHER" id="PTHR39430:SF1">
    <property type="entry name" value="PROTEASE"/>
    <property type="match status" value="1"/>
</dbReference>
<feature type="domain" description="CAAX prenyl protease 2/Lysostaphin resistance protein A-like" evidence="2">
    <location>
        <begin position="136"/>
        <end position="228"/>
    </location>
</feature>
<feature type="transmembrane region" description="Helical" evidence="1">
    <location>
        <begin position="20"/>
        <end position="41"/>
    </location>
</feature>
<feature type="transmembrane region" description="Helical" evidence="1">
    <location>
        <begin position="130"/>
        <end position="149"/>
    </location>
</feature>
<feature type="transmembrane region" description="Helical" evidence="1">
    <location>
        <begin position="246"/>
        <end position="268"/>
    </location>
</feature>
<reference evidence="3 4" key="1">
    <citation type="submission" date="2019-11" db="EMBL/GenBank/DDBJ databases">
        <authorList>
            <person name="Criscuolo A."/>
        </authorList>
    </citation>
    <scope>NUCLEOTIDE SEQUENCE [LARGE SCALE GENOMIC DNA]</scope>
    <source>
        <strain evidence="3">CIP111667</strain>
    </source>
</reference>
<gene>
    <name evidence="3" type="ORF">HALOF300_03359</name>
</gene>
<feature type="transmembrane region" description="Helical" evidence="1">
    <location>
        <begin position="53"/>
        <end position="75"/>
    </location>
</feature>
<dbReference type="EMBL" id="CACRYJ010000048">
    <property type="protein sequence ID" value="VZO38597.1"/>
    <property type="molecule type" value="Genomic_DNA"/>
</dbReference>
<dbReference type="GO" id="GO:0004175">
    <property type="term" value="F:endopeptidase activity"/>
    <property type="evidence" value="ECO:0007669"/>
    <property type="project" value="UniProtKB-ARBA"/>
</dbReference>
<dbReference type="InterPro" id="IPR003675">
    <property type="entry name" value="Rce1/LyrA-like_dom"/>
</dbReference>
<name>A0A7M4DMI7_9MICO</name>
<evidence type="ECO:0000256" key="1">
    <source>
        <dbReference type="SAM" id="Phobius"/>
    </source>
</evidence>
<dbReference type="Pfam" id="PF02517">
    <property type="entry name" value="Rce1-like"/>
    <property type="match status" value="1"/>
</dbReference>
<dbReference type="Proteomes" id="UP000419743">
    <property type="component" value="Unassembled WGS sequence"/>
</dbReference>
<keyword evidence="1" id="KW-1133">Transmembrane helix</keyword>
<accession>A0A7M4DMI7</accession>
<protein>
    <submittedName>
        <fullName evidence="3">CAAX amino terminal protease self- immunity</fullName>
    </submittedName>
</protein>
<organism evidence="3 4">
    <name type="scientific">Occultella aeris</name>
    <dbReference type="NCBI Taxonomy" id="2761496"/>
    <lineage>
        <taxon>Bacteria</taxon>
        <taxon>Bacillati</taxon>
        <taxon>Actinomycetota</taxon>
        <taxon>Actinomycetes</taxon>
        <taxon>Micrococcales</taxon>
        <taxon>Ruaniaceae</taxon>
        <taxon>Occultella</taxon>
    </lineage>
</organism>
<keyword evidence="1" id="KW-0472">Membrane</keyword>
<evidence type="ECO:0000259" key="2">
    <source>
        <dbReference type="Pfam" id="PF02517"/>
    </source>
</evidence>
<dbReference type="AlphaFoldDB" id="A0A7M4DMI7"/>
<dbReference type="GO" id="GO:0006508">
    <property type="term" value="P:proteolysis"/>
    <property type="evidence" value="ECO:0007669"/>
    <property type="project" value="UniProtKB-KW"/>
</dbReference>
<keyword evidence="3" id="KW-0645">Protease</keyword>
<dbReference type="RefSeq" id="WP_156742034.1">
    <property type="nucleotide sequence ID" value="NZ_CACRYJ010000048.1"/>
</dbReference>
<keyword evidence="3" id="KW-0378">Hydrolase</keyword>
<keyword evidence="1" id="KW-0812">Transmembrane</keyword>
<sequence length="284" mass="29532">MSAHGTTRTIVETRPGVVSFLARLAIAVGSLAGGLLLLVTVAGDGGPAESRSLAVRVVGGAILSAAVVAIVAVLVRRVDRHDLASFGITRPRDGWRAFTTGFLAWFVPAAAVLAVMALTGTPLALHGSPAEVVTAVVFVLFAVLVSEAIPEEVVFRGYVTGVLGERLRGWWIIVGQAVLFAGFALALRGYTGVADLSMFVAMGIGLGYLRMITGSVWTCIGFHAAFQTVSQLLLAHDVVEFGGSTGMAMLALGVVPFAVGITVVAVLAPTRPALFRRVPSRRSP</sequence>
<proteinExistence type="predicted"/>
<keyword evidence="4" id="KW-1185">Reference proteome</keyword>
<comment type="caution">
    <text evidence="3">The sequence shown here is derived from an EMBL/GenBank/DDBJ whole genome shotgun (WGS) entry which is preliminary data.</text>
</comment>
<dbReference type="PANTHER" id="PTHR39430">
    <property type="entry name" value="MEMBRANE-ASSOCIATED PROTEASE-RELATED"/>
    <property type="match status" value="1"/>
</dbReference>
<evidence type="ECO:0000313" key="4">
    <source>
        <dbReference type="Proteomes" id="UP000419743"/>
    </source>
</evidence>
<feature type="transmembrane region" description="Helical" evidence="1">
    <location>
        <begin position="95"/>
        <end position="118"/>
    </location>
</feature>
<feature type="transmembrane region" description="Helical" evidence="1">
    <location>
        <begin position="169"/>
        <end position="187"/>
    </location>
</feature>
<dbReference type="GO" id="GO:0080120">
    <property type="term" value="P:CAAX-box protein maturation"/>
    <property type="evidence" value="ECO:0007669"/>
    <property type="project" value="UniProtKB-ARBA"/>
</dbReference>